<feature type="compositionally biased region" description="Acidic residues" evidence="3">
    <location>
        <begin position="718"/>
        <end position="728"/>
    </location>
</feature>
<organism evidence="5 6">
    <name type="scientific">Cordyceps militaris (strain CM01)</name>
    <name type="common">Caterpillar fungus</name>
    <dbReference type="NCBI Taxonomy" id="983644"/>
    <lineage>
        <taxon>Eukaryota</taxon>
        <taxon>Fungi</taxon>
        <taxon>Dikarya</taxon>
        <taxon>Ascomycota</taxon>
        <taxon>Pezizomycotina</taxon>
        <taxon>Sordariomycetes</taxon>
        <taxon>Hypocreomycetidae</taxon>
        <taxon>Hypocreales</taxon>
        <taxon>Cordycipitaceae</taxon>
        <taxon>Cordyceps</taxon>
    </lineage>
</organism>
<name>G3JLZ7_CORMM</name>
<keyword evidence="2" id="KW-0539">Nucleus</keyword>
<keyword evidence="1" id="KW-0479">Metal-binding</keyword>
<dbReference type="PROSITE" id="PS50048">
    <property type="entry name" value="ZN2_CY6_FUNGAL_2"/>
    <property type="match status" value="1"/>
</dbReference>
<feature type="compositionally biased region" description="Basic and acidic residues" evidence="3">
    <location>
        <begin position="729"/>
        <end position="741"/>
    </location>
</feature>
<dbReference type="PROSITE" id="PS00463">
    <property type="entry name" value="ZN2_CY6_FUNGAL_1"/>
    <property type="match status" value="1"/>
</dbReference>
<feature type="region of interest" description="Disordered" evidence="3">
    <location>
        <begin position="802"/>
        <end position="831"/>
    </location>
</feature>
<feature type="region of interest" description="Disordered" evidence="3">
    <location>
        <begin position="714"/>
        <end position="757"/>
    </location>
</feature>
<dbReference type="InParanoid" id="G3JLZ7"/>
<dbReference type="AlphaFoldDB" id="G3JLZ7"/>
<dbReference type="GO" id="GO:0008270">
    <property type="term" value="F:zinc ion binding"/>
    <property type="evidence" value="ECO:0007669"/>
    <property type="project" value="InterPro"/>
</dbReference>
<dbReference type="PANTHER" id="PTHR47256">
    <property type="entry name" value="ZN(II)2CYS6 TRANSCRIPTION FACTOR (EUROFUNG)-RELATED"/>
    <property type="match status" value="1"/>
</dbReference>
<feature type="region of interest" description="Disordered" evidence="3">
    <location>
        <begin position="193"/>
        <end position="230"/>
    </location>
</feature>
<dbReference type="GO" id="GO:0006351">
    <property type="term" value="P:DNA-templated transcription"/>
    <property type="evidence" value="ECO:0007669"/>
    <property type="project" value="InterPro"/>
</dbReference>
<dbReference type="InterPro" id="IPR007219">
    <property type="entry name" value="XnlR_reg_dom"/>
</dbReference>
<dbReference type="RefSeq" id="XP_006672342.1">
    <property type="nucleotide sequence ID" value="XM_006672279.1"/>
</dbReference>
<dbReference type="GO" id="GO:0003677">
    <property type="term" value="F:DNA binding"/>
    <property type="evidence" value="ECO:0007669"/>
    <property type="project" value="InterPro"/>
</dbReference>
<evidence type="ECO:0000259" key="4">
    <source>
        <dbReference type="PROSITE" id="PS50048"/>
    </source>
</evidence>
<feature type="domain" description="Zn(2)-C6 fungal-type" evidence="4">
    <location>
        <begin position="47"/>
        <end position="77"/>
    </location>
</feature>
<dbReference type="KEGG" id="cmt:CCM_07141"/>
<feature type="compositionally biased region" description="Basic and acidic residues" evidence="3">
    <location>
        <begin position="205"/>
        <end position="217"/>
    </location>
</feature>
<dbReference type="CDD" id="cd12148">
    <property type="entry name" value="fungal_TF_MHR"/>
    <property type="match status" value="1"/>
</dbReference>
<dbReference type="OMA" id="QFRIIMN"/>
<keyword evidence="6" id="KW-1185">Reference proteome</keyword>
<dbReference type="Pfam" id="PF00172">
    <property type="entry name" value="Zn_clus"/>
    <property type="match status" value="1"/>
</dbReference>
<evidence type="ECO:0000256" key="2">
    <source>
        <dbReference type="ARBA" id="ARBA00023242"/>
    </source>
</evidence>
<dbReference type="GO" id="GO:0000981">
    <property type="term" value="F:DNA-binding transcription factor activity, RNA polymerase II-specific"/>
    <property type="evidence" value="ECO:0007669"/>
    <property type="project" value="InterPro"/>
</dbReference>
<dbReference type="GeneID" id="18169152"/>
<proteinExistence type="predicted"/>
<dbReference type="SUPFAM" id="SSF57701">
    <property type="entry name" value="Zn2/Cys6 DNA-binding domain"/>
    <property type="match status" value="1"/>
</dbReference>
<evidence type="ECO:0000256" key="1">
    <source>
        <dbReference type="ARBA" id="ARBA00022723"/>
    </source>
</evidence>
<evidence type="ECO:0000313" key="5">
    <source>
        <dbReference type="EMBL" id="EGX90721.1"/>
    </source>
</evidence>
<evidence type="ECO:0000313" key="6">
    <source>
        <dbReference type="Proteomes" id="UP000001610"/>
    </source>
</evidence>
<evidence type="ECO:0000256" key="3">
    <source>
        <dbReference type="SAM" id="MobiDB-lite"/>
    </source>
</evidence>
<dbReference type="SMART" id="SM00066">
    <property type="entry name" value="GAL4"/>
    <property type="match status" value="1"/>
</dbReference>
<dbReference type="EMBL" id="JH126403">
    <property type="protein sequence ID" value="EGX90721.1"/>
    <property type="molecule type" value="Genomic_DNA"/>
</dbReference>
<dbReference type="Pfam" id="PF04082">
    <property type="entry name" value="Fungal_trans"/>
    <property type="match status" value="1"/>
</dbReference>
<dbReference type="OrthoDB" id="4868605at2759"/>
<dbReference type="InterPro" id="IPR036864">
    <property type="entry name" value="Zn2-C6_fun-type_DNA-bd_sf"/>
</dbReference>
<protein>
    <submittedName>
        <fullName evidence="5">C6 transcription factor, putative</fullName>
    </submittedName>
</protein>
<dbReference type="CDD" id="cd00067">
    <property type="entry name" value="GAL4"/>
    <property type="match status" value="1"/>
</dbReference>
<dbReference type="Proteomes" id="UP000001610">
    <property type="component" value="Unassembled WGS sequence"/>
</dbReference>
<dbReference type="HOGENOM" id="CLU_007003_1_0_1"/>
<dbReference type="PANTHER" id="PTHR47256:SF1">
    <property type="entry name" value="ZN(II)2CYS6 TRANSCRIPTION FACTOR (EUROFUNG)"/>
    <property type="match status" value="1"/>
</dbReference>
<sequence length="831" mass="92463">MTEQPAVVAAAQQDRPLRPLLPAVKKREALGPMKPTRMAKPPHTAAACDNCRKHKTKCSGDRPRCRRCAQRQMACHYTARPGETEAQALRRGYRALRARATEHEDVVALLRRLPDQDAQGVLARLRAGTPLTAIINHVTAGDALLQMAVTPETRFRYVFPYRAEMPASCVGAGGNPYLGSFIYDAPPLSPSVSVGSSAASGEEESNGRRALVRERQTTRSPGESPGAEHDEDAVYKAPFHAAHLVEPRLVAASMAAWTCVCDDEVLMRELLAIFFRCEYQFTSAFHKDYFLEDLAAGRSEFCSSLLVNLVLAYASVCNPKLPKRAEYWNPETLAYRFLAEARRLWDLGARQPHITTVQAGMLFSVFYNLSGLDEVGQAYRIHAVALANELGLWNEPNADEPPRTQRGKAFTAWTLYNWETLIAFSFLHAPLVKEVPKCPLPDAVQDPDWYGQLWVKYPASSTLVSMHFGQMFEKKTQFRIIMNEFCQEAYGTTLGVNSFKAEGLRRKLEHWFEHLPESLKPKNIVLPAQLQLHMYYYHLLLSIYEPLLDAVAPYQHTPADMVASSRRYMHTLIRIYFLRHGYEAMDLFIVVPLMVVADDCLELIARSEEKDSSSVALEELRATVMLIAKGLHDQRHNHYLAEALWRVLRGKMRRAELALLRGALHQGGGGDQEQEPQELAQTVRSHWPVSVVKKKEDLESKVLGRLVASYAHLNVGGDDSDDGGAEQDEAMRSEPEAEKEAVQPVGSTPPFSEAVEGPQPNILEGVINSIESFTADAKPQVIADSAGIICRGRCSFGSKYRAANGPRTKRVGKNDSPFGAVGAGSTRATTR</sequence>
<dbReference type="VEuPathDB" id="FungiDB:CCM_07141"/>
<reference evidence="5 6" key="1">
    <citation type="journal article" date="2011" name="Genome Biol.">
        <title>Genome sequence of the insect pathogenic fungus Cordyceps militaris, a valued traditional Chinese medicine.</title>
        <authorList>
            <person name="Zheng P."/>
            <person name="Xia Y."/>
            <person name="Xiao G."/>
            <person name="Xiong C."/>
            <person name="Hu X."/>
            <person name="Zhang S."/>
            <person name="Zheng H."/>
            <person name="Huang Y."/>
            <person name="Zhou Y."/>
            <person name="Wang S."/>
            <person name="Zhao G.P."/>
            <person name="Liu X."/>
            <person name="St Leger R.J."/>
            <person name="Wang C."/>
        </authorList>
    </citation>
    <scope>NUCLEOTIDE SEQUENCE [LARGE SCALE GENOMIC DNA]</scope>
    <source>
        <strain evidence="5 6">CM01</strain>
    </source>
</reference>
<dbReference type="eggNOG" id="ENOG502SJUN">
    <property type="taxonomic scope" value="Eukaryota"/>
</dbReference>
<dbReference type="InterPro" id="IPR001138">
    <property type="entry name" value="Zn2Cys6_DnaBD"/>
</dbReference>
<dbReference type="Gene3D" id="4.10.240.10">
    <property type="entry name" value="Zn(2)-C6 fungal-type DNA-binding domain"/>
    <property type="match status" value="1"/>
</dbReference>
<gene>
    <name evidence="5" type="ORF">CCM_07141</name>
</gene>
<dbReference type="InterPro" id="IPR053187">
    <property type="entry name" value="Notoamide_regulator"/>
</dbReference>
<accession>G3JLZ7</accession>